<accession>A0A5D0RGB1</accession>
<keyword evidence="2" id="KW-1133">Transmembrane helix</keyword>
<name>A0A5D0RGB1_9FLAO</name>
<dbReference type="OrthoDB" id="1143801at2"/>
<sequence length="184" mass="20716">MKPNDLDTLFHDLKVDFDVEIPAENHQERFLAKLNNQSASAKPKHKIIKLWLPVIGIAASIILLVSLVIGNGANTTVKGLASVSPEMAKTQDFFTSTISAELKKLEIASNPKTTLLINDALKQLKRLEVEYETLKTDLTESGNDQRVIYAMISNFQNRIEVLENTIKQIEHMKELNTFQSEKIL</sequence>
<evidence type="ECO:0000313" key="4">
    <source>
        <dbReference type="Proteomes" id="UP000323720"/>
    </source>
</evidence>
<evidence type="ECO:0008006" key="5">
    <source>
        <dbReference type="Google" id="ProtNLM"/>
    </source>
</evidence>
<organism evidence="3 4">
    <name type="scientific">Bizionia myxarmorum</name>
    <dbReference type="NCBI Taxonomy" id="291186"/>
    <lineage>
        <taxon>Bacteria</taxon>
        <taxon>Pseudomonadati</taxon>
        <taxon>Bacteroidota</taxon>
        <taxon>Flavobacteriia</taxon>
        <taxon>Flavobacteriales</taxon>
        <taxon>Flavobacteriaceae</taxon>
        <taxon>Bizionia</taxon>
    </lineage>
</organism>
<reference evidence="3 4" key="1">
    <citation type="submission" date="2019-08" db="EMBL/GenBank/DDBJ databases">
        <title>Genomes of Antarctic Bizionia species.</title>
        <authorList>
            <person name="Bowman J.P."/>
        </authorList>
    </citation>
    <scope>NUCLEOTIDE SEQUENCE [LARGE SCALE GENOMIC DNA]</scope>
    <source>
        <strain evidence="3 4">ADA-4</strain>
    </source>
</reference>
<comment type="caution">
    <text evidence="3">The sequence shown here is derived from an EMBL/GenBank/DDBJ whole genome shotgun (WGS) entry which is preliminary data.</text>
</comment>
<proteinExistence type="predicted"/>
<dbReference type="AlphaFoldDB" id="A0A5D0RGB1"/>
<feature type="coiled-coil region" evidence="1">
    <location>
        <begin position="117"/>
        <end position="172"/>
    </location>
</feature>
<protein>
    <recommendedName>
        <fullName evidence="5">DUF4179 domain-containing protein</fullName>
    </recommendedName>
</protein>
<evidence type="ECO:0000313" key="3">
    <source>
        <dbReference type="EMBL" id="TYB79855.1"/>
    </source>
</evidence>
<evidence type="ECO:0000256" key="1">
    <source>
        <dbReference type="SAM" id="Coils"/>
    </source>
</evidence>
<gene>
    <name evidence="3" type="ORF">ES674_08940</name>
</gene>
<keyword evidence="4" id="KW-1185">Reference proteome</keyword>
<keyword evidence="2" id="KW-0812">Transmembrane</keyword>
<evidence type="ECO:0000256" key="2">
    <source>
        <dbReference type="SAM" id="Phobius"/>
    </source>
</evidence>
<keyword evidence="2" id="KW-0472">Membrane</keyword>
<dbReference type="Proteomes" id="UP000323720">
    <property type="component" value="Unassembled WGS sequence"/>
</dbReference>
<dbReference type="EMBL" id="VSKK01000001">
    <property type="protein sequence ID" value="TYB79855.1"/>
    <property type="molecule type" value="Genomic_DNA"/>
</dbReference>
<feature type="transmembrane region" description="Helical" evidence="2">
    <location>
        <begin position="50"/>
        <end position="69"/>
    </location>
</feature>
<dbReference type="RefSeq" id="WP_148403582.1">
    <property type="nucleotide sequence ID" value="NZ_VSKK01000001.1"/>
</dbReference>
<keyword evidence="1" id="KW-0175">Coiled coil</keyword>